<proteinExistence type="predicted"/>
<dbReference type="Proteomes" id="UP000237438">
    <property type="component" value="Unassembled WGS sequence"/>
</dbReference>
<dbReference type="AlphaFoldDB" id="A0A2S4PSX3"/>
<accession>A0A2S4PSX3</accession>
<keyword evidence="6" id="KW-1185">Reference proteome</keyword>
<evidence type="ECO:0000256" key="3">
    <source>
        <dbReference type="SAM" id="MobiDB-lite"/>
    </source>
</evidence>
<feature type="compositionally biased region" description="Basic and acidic residues" evidence="3">
    <location>
        <begin position="691"/>
        <end position="700"/>
    </location>
</feature>
<feature type="region of interest" description="Disordered" evidence="3">
    <location>
        <begin position="171"/>
        <end position="224"/>
    </location>
</feature>
<feature type="compositionally biased region" description="Polar residues" evidence="3">
    <location>
        <begin position="675"/>
        <end position="690"/>
    </location>
</feature>
<gene>
    <name evidence="5" type="ORF">EPUL_004452</name>
</gene>
<feature type="compositionally biased region" description="Low complexity" evidence="3">
    <location>
        <begin position="202"/>
        <end position="213"/>
    </location>
</feature>
<feature type="compositionally biased region" description="Polar residues" evidence="3">
    <location>
        <begin position="447"/>
        <end position="465"/>
    </location>
</feature>
<dbReference type="InterPro" id="IPR012943">
    <property type="entry name" value="Cnn_1N"/>
</dbReference>
<reference evidence="5 6" key="1">
    <citation type="submission" date="2017-10" db="EMBL/GenBank/DDBJ databases">
        <title>Development of genomic resources for the powdery mildew, Erysiphe pulchra.</title>
        <authorList>
            <person name="Wadl P.A."/>
            <person name="Mack B.M."/>
            <person name="Moore G."/>
            <person name="Beltz S.B."/>
        </authorList>
    </citation>
    <scope>NUCLEOTIDE SEQUENCE [LARGE SCALE GENOMIC DNA]</scope>
    <source>
        <strain evidence="5">Cflorida</strain>
    </source>
</reference>
<feature type="compositionally biased region" description="Basic and acidic residues" evidence="3">
    <location>
        <begin position="171"/>
        <end position="188"/>
    </location>
</feature>
<keyword evidence="2" id="KW-0963">Cytoplasm</keyword>
<dbReference type="OrthoDB" id="10251744at2759"/>
<evidence type="ECO:0000313" key="5">
    <source>
        <dbReference type="EMBL" id="POS85133.1"/>
    </source>
</evidence>
<dbReference type="Pfam" id="PF07989">
    <property type="entry name" value="Cnn_1N"/>
    <property type="match status" value="1"/>
</dbReference>
<feature type="region of interest" description="Disordered" evidence="3">
    <location>
        <begin position="40"/>
        <end position="82"/>
    </location>
</feature>
<feature type="region of interest" description="Disordered" evidence="3">
    <location>
        <begin position="671"/>
        <end position="702"/>
    </location>
</feature>
<name>A0A2S4PSX3_9PEZI</name>
<comment type="caution">
    <text evidence="5">The sequence shown here is derived from an EMBL/GenBank/DDBJ whole genome shotgun (WGS) entry which is preliminary data.</text>
</comment>
<feature type="compositionally biased region" description="Polar residues" evidence="3">
    <location>
        <begin position="49"/>
        <end position="66"/>
    </location>
</feature>
<feature type="domain" description="Centrosomin N-terminal motif 1" evidence="4">
    <location>
        <begin position="85"/>
        <end position="153"/>
    </location>
</feature>
<feature type="region of interest" description="Disordered" evidence="3">
    <location>
        <begin position="518"/>
        <end position="540"/>
    </location>
</feature>
<dbReference type="STRING" id="225359.A0A2S4PSX3"/>
<evidence type="ECO:0000256" key="1">
    <source>
        <dbReference type="ARBA" id="ARBA00004496"/>
    </source>
</evidence>
<dbReference type="EMBL" id="PEDP01000716">
    <property type="protein sequence ID" value="POS85133.1"/>
    <property type="molecule type" value="Genomic_DNA"/>
</dbReference>
<evidence type="ECO:0000259" key="4">
    <source>
        <dbReference type="Pfam" id="PF07989"/>
    </source>
</evidence>
<evidence type="ECO:0000313" key="6">
    <source>
        <dbReference type="Proteomes" id="UP000237438"/>
    </source>
</evidence>
<sequence>MSPSSSSSSTPYFTQFRGVTPILTGTCTGGSSLLQERLRERNTEGRKSVNFNDGSNLGSPIRSLQVSDERRPSSSGLGAKGMGVKQWEEQISTLHKQNYNLKLELFHRRDRQSKLEAQLEAAQKIIEQQSEYQEINNALLVELDRRDQAVDEAINLITSLEEQIELLKEENQRLRQGEDESKEFEAESYRSLSPHQNRPRRSSVSSKQISQSRPLPRVPSFLSEQSEGTEALRSLYIKCPAPSEQTLSKLDEEEDGTSHDAIDSPRLSVLSGLSESSFVSVYGDKYAEDDNLSVQSLEQQNKNIDSSILKWAEKALAPSISPSWTPPLHKTQFNSLNKVINSPLVQRPGQVSVKKEKNLVVDTQILRSVSSGFNRFNDRHVLPPTPDTFCTAKLRADSRHSNEIPPYEKDGMTNYATSLSQKSLPLRPQSACETITSRRDGHGWDTPSETEAGSVVNSEDASFHQSRPKRVKTPTLFSFNESNWDYNTAYHQESELFYNSHQGSLESINDTSVRDFTEKHNESHQFSTRDNSRSPTPLNEQQLSQNIAKGHVSQTTKEEQEVVSNSPVIAVSNNLSPTWKRNPISLTFARLRRHDLSITNSQLSLVRIKSVNRAHSSVVDKIIGCRNATPPPILRHRDQDLSIRPRSAGSGLMLGNEGFRDVIQEQREERHRRVTSFSNGSATQRETQLVETERDEEHCGGKGMRKWLGLGVGRSNSLRKS</sequence>
<feature type="compositionally biased region" description="Polar residues" evidence="3">
    <location>
        <begin position="524"/>
        <end position="540"/>
    </location>
</feature>
<protein>
    <recommendedName>
        <fullName evidence="4">Centrosomin N-terminal motif 1 domain-containing protein</fullName>
    </recommendedName>
</protein>
<comment type="subcellular location">
    <subcellularLocation>
        <location evidence="1">Cytoplasm</location>
    </subcellularLocation>
</comment>
<evidence type="ECO:0000256" key="2">
    <source>
        <dbReference type="ARBA" id="ARBA00022490"/>
    </source>
</evidence>
<feature type="region of interest" description="Disordered" evidence="3">
    <location>
        <begin position="437"/>
        <end position="468"/>
    </location>
</feature>
<organism evidence="5 6">
    <name type="scientific">Erysiphe pulchra</name>
    <dbReference type="NCBI Taxonomy" id="225359"/>
    <lineage>
        <taxon>Eukaryota</taxon>
        <taxon>Fungi</taxon>
        <taxon>Dikarya</taxon>
        <taxon>Ascomycota</taxon>
        <taxon>Pezizomycotina</taxon>
        <taxon>Leotiomycetes</taxon>
        <taxon>Erysiphales</taxon>
        <taxon>Erysiphaceae</taxon>
        <taxon>Erysiphe</taxon>
    </lineage>
</organism>